<evidence type="ECO:0000313" key="4">
    <source>
        <dbReference type="EMBL" id="PHO18281.1"/>
    </source>
</evidence>
<keyword evidence="1" id="KW-0472">Membrane</keyword>
<dbReference type="Proteomes" id="UP000262712">
    <property type="component" value="Chromosome"/>
</dbReference>
<reference evidence="4 5" key="1">
    <citation type="submission" date="2017-09" db="EMBL/GenBank/DDBJ databases">
        <title>Arcobacter canalis sp. nov., a new species isolated from a water canal contaminated with urban sewage.</title>
        <authorList>
            <person name="Perez-Cataluna A."/>
            <person name="Salas-Masso N."/>
            <person name="Figueras M.J."/>
        </authorList>
    </citation>
    <scope>NUCLEOTIDE SEQUENCE [LARGE SCALE GENOMIC DNA]</scope>
    <source>
        <strain evidence="4 5">F98-3</strain>
    </source>
</reference>
<feature type="domain" description="SprT-like" evidence="2">
    <location>
        <begin position="61"/>
        <end position="145"/>
    </location>
</feature>
<evidence type="ECO:0000256" key="1">
    <source>
        <dbReference type="SAM" id="Phobius"/>
    </source>
</evidence>
<dbReference type="Pfam" id="PF10263">
    <property type="entry name" value="SprT-like"/>
    <property type="match status" value="1"/>
</dbReference>
<dbReference type="InterPro" id="IPR006640">
    <property type="entry name" value="SprT-like_domain"/>
</dbReference>
<dbReference type="GO" id="GO:0006950">
    <property type="term" value="P:response to stress"/>
    <property type="evidence" value="ECO:0007669"/>
    <property type="project" value="UniProtKB-ARBA"/>
</dbReference>
<evidence type="ECO:0000313" key="3">
    <source>
        <dbReference type="EMBL" id="AXX91872.1"/>
    </source>
</evidence>
<organism evidence="4 5">
    <name type="scientific">Malaciobacter molluscorum LMG 25693</name>
    <dbReference type="NCBI Taxonomy" id="870501"/>
    <lineage>
        <taxon>Bacteria</taxon>
        <taxon>Pseudomonadati</taxon>
        <taxon>Campylobacterota</taxon>
        <taxon>Epsilonproteobacteria</taxon>
        <taxon>Campylobacterales</taxon>
        <taxon>Arcobacteraceae</taxon>
        <taxon>Malaciobacter</taxon>
    </lineage>
</organism>
<keyword evidence="1" id="KW-1133">Transmembrane helix</keyword>
<dbReference type="RefSeq" id="WP_099342203.1">
    <property type="nucleotide sequence ID" value="NZ_CP032098.1"/>
</dbReference>
<keyword evidence="5" id="KW-1185">Reference proteome</keyword>
<accession>A0A2G1DIJ5</accession>
<dbReference type="Proteomes" id="UP000221222">
    <property type="component" value="Unassembled WGS sequence"/>
</dbReference>
<dbReference type="EMBL" id="NXFY01000007">
    <property type="protein sequence ID" value="PHO18281.1"/>
    <property type="molecule type" value="Genomic_DNA"/>
</dbReference>
<proteinExistence type="predicted"/>
<sequence>MQTKRLMNIFLFITTFCLFLLIYIWYNSYIFNHNPLSEQINKKIKDKTNRLKNLSFYNYKITHNFPIIISDKLKNNEFGRTIYSKNKDIIIYLNKNRFKENSDYMINSVLPHEYAHAVMFYLQDFSNENGSHTKKWQKICENLEGKGCNRFVNNNDIIIEKTNLF</sequence>
<dbReference type="KEGG" id="amol:AMOL_0878"/>
<reference evidence="3 6" key="2">
    <citation type="submission" date="2018-08" db="EMBL/GenBank/DDBJ databases">
        <title>Complete genome of the Arcobacter molluscorum type strain LMG 25693.</title>
        <authorList>
            <person name="Miller W.G."/>
            <person name="Yee E."/>
            <person name="Bono J.L."/>
        </authorList>
    </citation>
    <scope>NUCLEOTIDE SEQUENCE [LARGE SCALE GENOMIC DNA]</scope>
    <source>
        <strain evidence="3 6">CECT 7696</strain>
    </source>
</reference>
<evidence type="ECO:0000259" key="2">
    <source>
        <dbReference type="Pfam" id="PF10263"/>
    </source>
</evidence>
<name>A0A2G1DIJ5_9BACT</name>
<dbReference type="AlphaFoldDB" id="A0A2G1DIJ5"/>
<evidence type="ECO:0000313" key="6">
    <source>
        <dbReference type="Proteomes" id="UP000262712"/>
    </source>
</evidence>
<keyword evidence="1" id="KW-0812">Transmembrane</keyword>
<dbReference type="EMBL" id="CP032098">
    <property type="protein sequence ID" value="AXX91872.1"/>
    <property type="molecule type" value="Genomic_DNA"/>
</dbReference>
<protein>
    <submittedName>
        <fullName evidence="3">SprT-like domain-containing protein</fullName>
    </submittedName>
</protein>
<evidence type="ECO:0000313" key="5">
    <source>
        <dbReference type="Proteomes" id="UP000221222"/>
    </source>
</evidence>
<feature type="transmembrane region" description="Helical" evidence="1">
    <location>
        <begin position="7"/>
        <end position="26"/>
    </location>
</feature>
<gene>
    <name evidence="3" type="ORF">AMOL_0878</name>
    <name evidence="4" type="ORF">CPU12_06060</name>
</gene>